<dbReference type="Proteomes" id="UP000225706">
    <property type="component" value="Unassembled WGS sequence"/>
</dbReference>
<evidence type="ECO:0000256" key="3">
    <source>
        <dbReference type="SAM" id="MobiDB-lite"/>
    </source>
</evidence>
<feature type="domain" description="HTH CENPB-type" evidence="4">
    <location>
        <begin position="63"/>
        <end position="131"/>
    </location>
</feature>
<keyword evidence="2" id="KW-0175">Coiled coil</keyword>
<dbReference type="Pfam" id="PF13843">
    <property type="entry name" value="DDE_Tnp_1_7"/>
    <property type="match status" value="1"/>
</dbReference>
<dbReference type="EMBL" id="LSMT01000021">
    <property type="protein sequence ID" value="PFX32633.1"/>
    <property type="molecule type" value="Genomic_DNA"/>
</dbReference>
<dbReference type="InterPro" id="IPR050863">
    <property type="entry name" value="CenT-Element_Derived"/>
</dbReference>
<dbReference type="PANTHER" id="PTHR19303:SF73">
    <property type="entry name" value="PROTEIN PDC2"/>
    <property type="match status" value="1"/>
</dbReference>
<feature type="coiled-coil region" evidence="2">
    <location>
        <begin position="215"/>
        <end position="242"/>
    </location>
</feature>
<comment type="caution">
    <text evidence="5">The sequence shown here is derived from an EMBL/GenBank/DDBJ whole genome shotgun (WGS) entry which is preliminary data.</text>
</comment>
<evidence type="ECO:0000256" key="1">
    <source>
        <dbReference type="ARBA" id="ARBA00023125"/>
    </source>
</evidence>
<organism evidence="5 6">
    <name type="scientific">Stylophora pistillata</name>
    <name type="common">Smooth cauliflower coral</name>
    <dbReference type="NCBI Taxonomy" id="50429"/>
    <lineage>
        <taxon>Eukaryota</taxon>
        <taxon>Metazoa</taxon>
        <taxon>Cnidaria</taxon>
        <taxon>Anthozoa</taxon>
        <taxon>Hexacorallia</taxon>
        <taxon>Scleractinia</taxon>
        <taxon>Astrocoeniina</taxon>
        <taxon>Pocilloporidae</taxon>
        <taxon>Stylophora</taxon>
    </lineage>
</organism>
<dbReference type="AlphaFoldDB" id="A0A2B4SU75"/>
<feature type="region of interest" description="Disordered" evidence="3">
    <location>
        <begin position="377"/>
        <end position="396"/>
    </location>
</feature>
<dbReference type="GO" id="GO:0003677">
    <property type="term" value="F:DNA binding"/>
    <property type="evidence" value="ECO:0007669"/>
    <property type="project" value="UniProtKB-KW"/>
</dbReference>
<dbReference type="SMART" id="SM00674">
    <property type="entry name" value="CENPB"/>
    <property type="match status" value="1"/>
</dbReference>
<evidence type="ECO:0000256" key="2">
    <source>
        <dbReference type="SAM" id="Coils"/>
    </source>
</evidence>
<dbReference type="Gene3D" id="1.10.10.60">
    <property type="entry name" value="Homeodomain-like"/>
    <property type="match status" value="2"/>
</dbReference>
<name>A0A2B4SU75_STYPI</name>
<evidence type="ECO:0000259" key="4">
    <source>
        <dbReference type="PROSITE" id="PS51253"/>
    </source>
</evidence>
<protein>
    <submittedName>
        <fullName evidence="5">Pogo transposable element with KRAB domain</fullName>
    </submittedName>
</protein>
<dbReference type="PROSITE" id="PS51253">
    <property type="entry name" value="HTH_CENPB"/>
    <property type="match status" value="1"/>
</dbReference>
<dbReference type="Pfam" id="PF09607">
    <property type="entry name" value="BrkDBD"/>
    <property type="match status" value="1"/>
</dbReference>
<keyword evidence="6" id="KW-1185">Reference proteome</keyword>
<dbReference type="InterPro" id="IPR029526">
    <property type="entry name" value="PGBD"/>
</dbReference>
<dbReference type="OrthoDB" id="2162928at2759"/>
<accession>A0A2B4SU75</accession>
<sequence>MPKVRRSSYNLAFKLKVVAEAEAVENNSEIARDFGISESMVRRWRKDQANLFNGELKMSAKRKTMGCFSPKYPELDQTLLHWFSEQGSQGIAVSRLILRLKAKELSSDPDFKASLGWYQRWKKRHSISLRTKTTLAQRLPQDLEEKIIQFHRTKDFREIAKGCAIKYKNKIPRKEFKEMLGYCPLTNKWKNYALKMNSPSISSEEEERMFTSEDDESEEQEITEEYDENNNLNEKQEEILNKHINYHEEMKSFMEKLSEGAQSRGIEAARSLLKDKPQKRERTAESLFSVVKAGLTEVQTNAYLQSRRPNSTPPSVMALMKDLLEDNIYATTTRSNRKDFPLQLKEAKIDRGESLVMQRDSIRACAWQDKKKVNFPTTNCQPTGTDTVRHRKRDGT</sequence>
<dbReference type="GO" id="GO:0005634">
    <property type="term" value="C:nucleus"/>
    <property type="evidence" value="ECO:0007669"/>
    <property type="project" value="TreeGrafter"/>
</dbReference>
<reference evidence="6" key="1">
    <citation type="journal article" date="2017" name="bioRxiv">
        <title>Comparative analysis of the genomes of Stylophora pistillata and Acropora digitifera provides evidence for extensive differences between species of corals.</title>
        <authorList>
            <person name="Voolstra C.R."/>
            <person name="Li Y."/>
            <person name="Liew Y.J."/>
            <person name="Baumgarten S."/>
            <person name="Zoccola D."/>
            <person name="Flot J.-F."/>
            <person name="Tambutte S."/>
            <person name="Allemand D."/>
            <person name="Aranda M."/>
        </authorList>
    </citation>
    <scope>NUCLEOTIDE SEQUENCE [LARGE SCALE GENOMIC DNA]</scope>
</reference>
<dbReference type="InterPro" id="IPR006600">
    <property type="entry name" value="HTH_CenpB_DNA-bd_dom"/>
</dbReference>
<keyword evidence="1" id="KW-0238">DNA-binding</keyword>
<dbReference type="InterPro" id="IPR009057">
    <property type="entry name" value="Homeodomain-like_sf"/>
</dbReference>
<feature type="compositionally biased region" description="Polar residues" evidence="3">
    <location>
        <begin position="377"/>
        <end position="386"/>
    </location>
</feature>
<dbReference type="PANTHER" id="PTHR19303">
    <property type="entry name" value="TRANSPOSON"/>
    <property type="match status" value="1"/>
</dbReference>
<evidence type="ECO:0000313" key="5">
    <source>
        <dbReference type="EMBL" id="PFX32633.1"/>
    </source>
</evidence>
<gene>
    <name evidence="5" type="primary">POGK</name>
    <name evidence="5" type="ORF">AWC38_SpisGene2589</name>
</gene>
<dbReference type="InterPro" id="IPR018586">
    <property type="entry name" value="Brinker_DNA-bd"/>
</dbReference>
<evidence type="ECO:0000313" key="6">
    <source>
        <dbReference type="Proteomes" id="UP000225706"/>
    </source>
</evidence>
<proteinExistence type="predicted"/>
<dbReference type="SUPFAM" id="SSF46689">
    <property type="entry name" value="Homeodomain-like"/>
    <property type="match status" value="2"/>
</dbReference>
<dbReference type="Pfam" id="PF03221">
    <property type="entry name" value="HTH_Tnp_Tc5"/>
    <property type="match status" value="1"/>
</dbReference>